<evidence type="ECO:0000313" key="14">
    <source>
        <dbReference type="Proteomes" id="UP000297716"/>
    </source>
</evidence>
<keyword evidence="6 11" id="KW-0732">Signal</keyword>
<proteinExistence type="inferred from homology"/>
<keyword evidence="5 11" id="KW-0964">Secreted</keyword>
<keyword evidence="11" id="KW-0961">Cell wall biogenesis/degradation</keyword>
<comment type="similarity">
    <text evidence="3">Belongs to the pectinesterase family.</text>
</comment>
<protein>
    <recommendedName>
        <fullName evidence="4 11">Pectinesterase</fullName>
        <ecNumber evidence="4 11">3.1.1.11</ecNumber>
    </recommendedName>
</protein>
<dbReference type="PANTHER" id="PTHR31321">
    <property type="entry name" value="ACYL-COA THIOESTER HYDROLASE YBHC-RELATED"/>
    <property type="match status" value="1"/>
</dbReference>
<dbReference type="InterPro" id="IPR033131">
    <property type="entry name" value="Pectinesterase_Asp_AS"/>
</dbReference>
<feature type="active site" evidence="10">
    <location>
        <position position="173"/>
    </location>
</feature>
<dbReference type="FunFam" id="2.160.20.10:FF:000014">
    <property type="entry name" value="Pectinesterase"/>
    <property type="match status" value="1"/>
</dbReference>
<dbReference type="InterPro" id="IPR000070">
    <property type="entry name" value="Pectinesterase_cat"/>
</dbReference>
<evidence type="ECO:0000256" key="7">
    <source>
        <dbReference type="ARBA" id="ARBA00022801"/>
    </source>
</evidence>
<gene>
    <name evidence="13" type="ORF">E0Z10_g507</name>
</gene>
<dbReference type="InterPro" id="IPR011050">
    <property type="entry name" value="Pectin_lyase_fold/virulence"/>
</dbReference>
<dbReference type="GO" id="GO:0042545">
    <property type="term" value="P:cell wall modification"/>
    <property type="evidence" value="ECO:0007669"/>
    <property type="project" value="UniProtKB-UniRule"/>
</dbReference>
<evidence type="ECO:0000256" key="10">
    <source>
        <dbReference type="PROSITE-ProRule" id="PRU10040"/>
    </source>
</evidence>
<keyword evidence="7 11" id="KW-0378">Hydrolase</keyword>
<feature type="domain" description="Pectinesterase catalytic" evidence="12">
    <location>
        <begin position="29"/>
        <end position="293"/>
    </location>
</feature>
<evidence type="ECO:0000256" key="8">
    <source>
        <dbReference type="ARBA" id="ARBA00023085"/>
    </source>
</evidence>
<evidence type="ECO:0000256" key="2">
    <source>
        <dbReference type="ARBA" id="ARBA00005184"/>
    </source>
</evidence>
<feature type="signal peptide" evidence="11">
    <location>
        <begin position="1"/>
        <end position="16"/>
    </location>
</feature>
<dbReference type="GO" id="GO:0005576">
    <property type="term" value="C:extracellular region"/>
    <property type="evidence" value="ECO:0007669"/>
    <property type="project" value="UniProtKB-SubCell"/>
</dbReference>
<dbReference type="Pfam" id="PF01095">
    <property type="entry name" value="Pectinesterase"/>
    <property type="match status" value="1"/>
</dbReference>
<accession>A0A4Z0YWB9</accession>
<dbReference type="EMBL" id="SKBN01000005">
    <property type="protein sequence ID" value="TGJ88257.1"/>
    <property type="molecule type" value="Genomic_DNA"/>
</dbReference>
<dbReference type="SUPFAM" id="SSF51126">
    <property type="entry name" value="Pectin lyase-like"/>
    <property type="match status" value="1"/>
</dbReference>
<dbReference type="Proteomes" id="UP000297716">
    <property type="component" value="Unassembled WGS sequence"/>
</dbReference>
<keyword evidence="8 11" id="KW-0063">Aspartyl esterase</keyword>
<organism evidence="13 14">
    <name type="scientific">Xylaria hypoxylon</name>
    <dbReference type="NCBI Taxonomy" id="37992"/>
    <lineage>
        <taxon>Eukaryota</taxon>
        <taxon>Fungi</taxon>
        <taxon>Dikarya</taxon>
        <taxon>Ascomycota</taxon>
        <taxon>Pezizomycotina</taxon>
        <taxon>Sordariomycetes</taxon>
        <taxon>Xylariomycetidae</taxon>
        <taxon>Xylariales</taxon>
        <taxon>Xylariaceae</taxon>
        <taxon>Xylaria</taxon>
    </lineage>
</organism>
<evidence type="ECO:0000256" key="6">
    <source>
        <dbReference type="ARBA" id="ARBA00022729"/>
    </source>
</evidence>
<evidence type="ECO:0000259" key="12">
    <source>
        <dbReference type="Pfam" id="PF01095"/>
    </source>
</evidence>
<keyword evidence="14" id="KW-1185">Reference proteome</keyword>
<dbReference type="GO" id="GO:0030599">
    <property type="term" value="F:pectinesterase activity"/>
    <property type="evidence" value="ECO:0007669"/>
    <property type="project" value="UniProtKB-UniRule"/>
</dbReference>
<comment type="subcellular location">
    <subcellularLocation>
        <location evidence="1 11">Secreted</location>
    </subcellularLocation>
</comment>
<dbReference type="InterPro" id="IPR012334">
    <property type="entry name" value="Pectin_lyas_fold"/>
</dbReference>
<dbReference type="PROSITE" id="PS00503">
    <property type="entry name" value="PECTINESTERASE_2"/>
    <property type="match status" value="1"/>
</dbReference>
<evidence type="ECO:0000256" key="3">
    <source>
        <dbReference type="ARBA" id="ARBA00008891"/>
    </source>
</evidence>
<evidence type="ECO:0000256" key="5">
    <source>
        <dbReference type="ARBA" id="ARBA00022525"/>
    </source>
</evidence>
<dbReference type="PANTHER" id="PTHR31321:SF127">
    <property type="entry name" value="PECTINESTERASE"/>
    <property type="match status" value="1"/>
</dbReference>
<evidence type="ECO:0000256" key="1">
    <source>
        <dbReference type="ARBA" id="ARBA00004613"/>
    </source>
</evidence>
<evidence type="ECO:0000256" key="9">
    <source>
        <dbReference type="ARBA" id="ARBA00047928"/>
    </source>
</evidence>
<dbReference type="STRING" id="37992.A0A4Z0YWB9"/>
<dbReference type="AlphaFoldDB" id="A0A4Z0YWB9"/>
<evidence type="ECO:0000256" key="4">
    <source>
        <dbReference type="ARBA" id="ARBA00013229"/>
    </source>
</evidence>
<comment type="caution">
    <text evidence="13">The sequence shown here is derived from an EMBL/GenBank/DDBJ whole genome shotgun (WGS) entry which is preliminary data.</text>
</comment>
<dbReference type="GO" id="GO:0045490">
    <property type="term" value="P:pectin catabolic process"/>
    <property type="evidence" value="ECO:0007669"/>
    <property type="project" value="UniProtKB-UniRule"/>
</dbReference>
<reference evidence="13 14" key="1">
    <citation type="submission" date="2019-03" db="EMBL/GenBank/DDBJ databases">
        <title>Draft genome sequence of Xylaria hypoxylon DSM 108379, a ubiquitous saprotrophic-parasitic fungi on hardwood.</title>
        <authorList>
            <person name="Buettner E."/>
            <person name="Leonhardt S."/>
            <person name="Gebauer A.M."/>
            <person name="Liers C."/>
            <person name="Hofrichter M."/>
            <person name="Kellner H."/>
        </authorList>
    </citation>
    <scope>NUCLEOTIDE SEQUENCE [LARGE SCALE GENOMIC DNA]</scope>
    <source>
        <strain evidence="13 14">DSM 108379</strain>
    </source>
</reference>
<evidence type="ECO:0000313" key="13">
    <source>
        <dbReference type="EMBL" id="TGJ88257.1"/>
    </source>
</evidence>
<comment type="pathway">
    <text evidence="2 11">Glycan metabolism; pectin degradation; 2-dehydro-3-deoxy-D-gluconate from pectin: step 1/5.</text>
</comment>
<feature type="chain" id="PRO_5021511434" description="Pectinesterase" evidence="11">
    <location>
        <begin position="17"/>
        <end position="321"/>
    </location>
</feature>
<name>A0A4Z0YWB9_9PEZI</name>
<comment type="function">
    <text evidence="11">Involved in maceration and soft-rotting of plant tissue.</text>
</comment>
<dbReference type="Gene3D" id="2.160.20.10">
    <property type="entry name" value="Single-stranded right-handed beta-helix, Pectin lyase-like"/>
    <property type="match status" value="1"/>
</dbReference>
<dbReference type="EC" id="3.1.1.11" evidence="4 11"/>
<evidence type="ECO:0000256" key="11">
    <source>
        <dbReference type="RuleBase" id="RU000589"/>
    </source>
</evidence>
<dbReference type="UniPathway" id="UPA00545">
    <property type="reaction ID" value="UER00823"/>
</dbReference>
<sequence>MKVLALLLSSASLVLAVSRTSPPTGCLHVAKSGGQYTTVQSAINSLSTTSTSDQCVFINKGTYTEQVYIPKRAAKLTVYGYTTDSTSYAGNAAIITYSLSAAAAGSNDLSSTLRVWAANVKVYVIGQGSQALALSAQADGGYYGCQFYGFQDTVLANEGKQYYSKCLITGATDFIFGQRAQAWFEACDIRVRSGGYYITASGRDSSTNLSYYLFNRCDVAAATGESVSSGQYYLGRPWRTYARVVFQSTSLSSVINGAGWHDWNGDTDVANIYYAEYANTGSGASGTRVSWSKKLSASVSATTVLGSGYTSGGWFDASYPS</sequence>
<comment type="catalytic activity">
    <reaction evidence="9 11">
        <text>[(1-&gt;4)-alpha-D-galacturonosyl methyl ester](n) + n H2O = [(1-&gt;4)-alpha-D-galacturonosyl](n) + n methanol + n H(+)</text>
        <dbReference type="Rhea" id="RHEA:22380"/>
        <dbReference type="Rhea" id="RHEA-COMP:14570"/>
        <dbReference type="Rhea" id="RHEA-COMP:14573"/>
        <dbReference type="ChEBI" id="CHEBI:15377"/>
        <dbReference type="ChEBI" id="CHEBI:15378"/>
        <dbReference type="ChEBI" id="CHEBI:17790"/>
        <dbReference type="ChEBI" id="CHEBI:140522"/>
        <dbReference type="ChEBI" id="CHEBI:140523"/>
        <dbReference type="EC" id="3.1.1.11"/>
    </reaction>
</comment>
<dbReference type="OrthoDB" id="2019149at2759"/>